<proteinExistence type="predicted"/>
<dbReference type="AlphaFoldDB" id="W8VTH4"/>
<evidence type="ECO:0000313" key="1">
    <source>
        <dbReference type="EMBL" id="BAO51993.1"/>
    </source>
</evidence>
<reference evidence="1" key="1">
    <citation type="journal article" date="2014" name="Genome Biol. Evol.">
        <title>Gene Content Evolution in Discobid Mitochondria Deduced from the Phylogenetic Position and Complete Mitochondrial Genome of Tsukubamonas globosa.</title>
        <authorList>
            <person name="Kamikawa R."/>
            <person name="Kolisko M."/>
            <person name="Nishimura Y."/>
            <person name="Yabuki A."/>
            <person name="Brown M.W."/>
            <person name="Ishikawa S.A."/>
            <person name="Ishida K."/>
            <person name="Roger A.J."/>
            <person name="Hashimoto T."/>
            <person name="Inagaki Y."/>
        </authorList>
    </citation>
    <scope>NUCLEOTIDE SEQUENCE</scope>
</reference>
<organism evidence="1">
    <name type="scientific">Tsukubamonas globosa</name>
    <dbReference type="NCBI Taxonomy" id="875863"/>
    <lineage>
        <taxon>Eukaryota</taxon>
        <taxon>Discoba</taxon>
        <taxon>Tsukubamonadida</taxon>
        <taxon>Tsukubamonadidae</taxon>
        <taxon>Tsukubamonas</taxon>
    </lineage>
</organism>
<dbReference type="GeneID" id="18506875"/>
<dbReference type="EMBL" id="AB854048">
    <property type="protein sequence ID" value="BAO51993.1"/>
    <property type="molecule type" value="Genomic_DNA"/>
</dbReference>
<accession>W8VTH4</accession>
<geneLocation type="mitochondrion" evidence="1"/>
<name>W8VTH4_9EUKA</name>
<protein>
    <submittedName>
        <fullName evidence="1">Uncharacterized protein</fullName>
    </submittedName>
</protein>
<keyword evidence="1" id="KW-0496">Mitochondrion</keyword>
<dbReference type="RefSeq" id="YP_009004151.1">
    <property type="nucleotide sequence ID" value="NC_023545.1"/>
</dbReference>
<sequence length="226" mass="25876">MLLVAILFGLFYVGSFGIGLGTSGTIHLTSEEQMLFMHFLQTTNLPYSAGSFLYYSNYNVVGNIPFSTALLTYLSSEAGISKLMLSSYDNWFYLESYLLYCEQNNLNDSPESYYKFLIFKENVHTSVVPLFYSSYEQEEDQSVKEYVSSNTTKKAGKAAECFAAEKKGAGTLKIGGTPSVPETSENSDPKSFLTWNYTDWTKYWYMKMNLESYKKWTPEWAQRRPK</sequence>